<accession>A0A5J5JYN7</accession>
<proteinExistence type="predicted"/>
<reference evidence="1 2" key="1">
    <citation type="submission" date="2019-09" db="EMBL/GenBank/DDBJ databases">
        <title>Screening of Novel Bioactive Compounds from Soil-Associated.</title>
        <authorList>
            <person name="Gong X."/>
        </authorList>
    </citation>
    <scope>NUCLEOTIDE SEQUENCE [LARGE SCALE GENOMIC DNA]</scope>
    <source>
        <strain evidence="1 2">Gxj-6</strain>
    </source>
</reference>
<name>A0A5J5JYN7_9ACTN</name>
<sequence>MDGDEDGMRSEVSLAQLGNELAQLTNLSAIPALSEKEVQALEGVVGAPLPEEFRSFLLQFGPGVRPGPVLNLEWITDETLREQQMFAEEPESAVSVLASFPISRAHVSRLPQLAAEGTKPILWFDKPMPGTMFLCGHGCTWISMLAMNGDLAGTVWMTEIGWAENMYWWPSAPWLNHDRWGFPHSGWTEPVPFLDWYSRWTRSLQH</sequence>
<evidence type="ECO:0000313" key="1">
    <source>
        <dbReference type="EMBL" id="KAA9376266.1"/>
    </source>
</evidence>
<dbReference type="InterPro" id="IPR037883">
    <property type="entry name" value="Knr4/Smi1-like_sf"/>
</dbReference>
<dbReference type="Proteomes" id="UP000327011">
    <property type="component" value="Unassembled WGS sequence"/>
</dbReference>
<gene>
    <name evidence="1" type="ORF">F5972_22735</name>
</gene>
<dbReference type="RefSeq" id="WP_150935669.1">
    <property type="nucleotide sequence ID" value="NZ_VYTZ01000008.1"/>
</dbReference>
<evidence type="ECO:0000313" key="2">
    <source>
        <dbReference type="Proteomes" id="UP000327011"/>
    </source>
</evidence>
<keyword evidence="2" id="KW-1185">Reference proteome</keyword>
<comment type="caution">
    <text evidence="1">The sequence shown here is derived from an EMBL/GenBank/DDBJ whole genome shotgun (WGS) entry which is preliminary data.</text>
</comment>
<protein>
    <submittedName>
        <fullName evidence="1">SMI1/KNR4 family protein</fullName>
    </submittedName>
</protein>
<organism evidence="1 2">
    <name type="scientific">Microbispora cellulosiformans</name>
    <dbReference type="NCBI Taxonomy" id="2614688"/>
    <lineage>
        <taxon>Bacteria</taxon>
        <taxon>Bacillati</taxon>
        <taxon>Actinomycetota</taxon>
        <taxon>Actinomycetes</taxon>
        <taxon>Streptosporangiales</taxon>
        <taxon>Streptosporangiaceae</taxon>
        <taxon>Microbispora</taxon>
    </lineage>
</organism>
<dbReference type="EMBL" id="VYTZ01000008">
    <property type="protein sequence ID" value="KAA9376266.1"/>
    <property type="molecule type" value="Genomic_DNA"/>
</dbReference>
<dbReference type="SUPFAM" id="SSF160631">
    <property type="entry name" value="SMI1/KNR4-like"/>
    <property type="match status" value="1"/>
</dbReference>
<dbReference type="AlphaFoldDB" id="A0A5J5JYN7"/>